<reference evidence="1" key="2">
    <citation type="journal article" date="2015" name="Data Brief">
        <title>Shoot transcriptome of the giant reed, Arundo donax.</title>
        <authorList>
            <person name="Barrero R.A."/>
            <person name="Guerrero F.D."/>
            <person name="Moolhuijzen P."/>
            <person name="Goolsby J.A."/>
            <person name="Tidwell J."/>
            <person name="Bellgard S.E."/>
            <person name="Bellgard M.I."/>
        </authorList>
    </citation>
    <scope>NUCLEOTIDE SEQUENCE</scope>
    <source>
        <tissue evidence="1">Shoot tissue taken approximately 20 cm above the soil surface</tissue>
    </source>
</reference>
<reference evidence="1" key="1">
    <citation type="submission" date="2014-09" db="EMBL/GenBank/DDBJ databases">
        <authorList>
            <person name="Magalhaes I.L.F."/>
            <person name="Oliveira U."/>
            <person name="Santos F.R."/>
            <person name="Vidigal T.H.D.A."/>
            <person name="Brescovit A.D."/>
            <person name="Santos A.J."/>
        </authorList>
    </citation>
    <scope>NUCLEOTIDE SEQUENCE</scope>
    <source>
        <tissue evidence="1">Shoot tissue taken approximately 20 cm above the soil surface</tissue>
    </source>
</reference>
<accession>A0A0A9FHT0</accession>
<evidence type="ECO:0000313" key="1">
    <source>
        <dbReference type="EMBL" id="JAE11907.1"/>
    </source>
</evidence>
<dbReference type="EMBL" id="GBRH01185989">
    <property type="protein sequence ID" value="JAE11907.1"/>
    <property type="molecule type" value="Transcribed_RNA"/>
</dbReference>
<name>A0A0A9FHT0_ARUDO</name>
<proteinExistence type="predicted"/>
<sequence>MFGIVVDFKAPSLTTSFKYVFGIAVCYDNRLLEPLVHFFWFLVGCLCLQGVAELDIVAFQITENMV</sequence>
<protein>
    <submittedName>
        <fullName evidence="1">Uncharacterized protein</fullName>
    </submittedName>
</protein>
<dbReference type="AlphaFoldDB" id="A0A0A9FHT0"/>
<organism evidence="1">
    <name type="scientific">Arundo donax</name>
    <name type="common">Giant reed</name>
    <name type="synonym">Donax arundinaceus</name>
    <dbReference type="NCBI Taxonomy" id="35708"/>
    <lineage>
        <taxon>Eukaryota</taxon>
        <taxon>Viridiplantae</taxon>
        <taxon>Streptophyta</taxon>
        <taxon>Embryophyta</taxon>
        <taxon>Tracheophyta</taxon>
        <taxon>Spermatophyta</taxon>
        <taxon>Magnoliopsida</taxon>
        <taxon>Liliopsida</taxon>
        <taxon>Poales</taxon>
        <taxon>Poaceae</taxon>
        <taxon>PACMAD clade</taxon>
        <taxon>Arundinoideae</taxon>
        <taxon>Arundineae</taxon>
        <taxon>Arundo</taxon>
    </lineage>
</organism>